<keyword evidence="1" id="KW-0812">Transmembrane</keyword>
<organism evidence="2 3">
    <name type="scientific">Corynebacterium phocae</name>
    <dbReference type="NCBI Taxonomy" id="161895"/>
    <lineage>
        <taxon>Bacteria</taxon>
        <taxon>Bacillati</taxon>
        <taxon>Actinomycetota</taxon>
        <taxon>Actinomycetes</taxon>
        <taxon>Mycobacteriales</taxon>
        <taxon>Corynebacteriaceae</taxon>
        <taxon>Corynebacterium</taxon>
    </lineage>
</organism>
<keyword evidence="1" id="KW-1133">Transmembrane helix</keyword>
<feature type="transmembrane region" description="Helical" evidence="1">
    <location>
        <begin position="20"/>
        <end position="40"/>
    </location>
</feature>
<geneLocation type="plasmid" evidence="3">
    <name>pcpho</name>
</geneLocation>
<reference evidence="2 3" key="1">
    <citation type="submission" date="2014-08" db="EMBL/GenBank/DDBJ databases">
        <title>Complete genome sequence of Corynebacterium phocae M408/89/1(T)(=DSM 44612(T)), isolated from the common seal (Phoca vitulina).</title>
        <authorList>
            <person name="Ruckert C."/>
            <person name="Albersmeier A."/>
            <person name="Winkler A."/>
            <person name="Kalinowski J."/>
        </authorList>
    </citation>
    <scope>NUCLEOTIDE SEQUENCE [LARGE SCALE GENOMIC DNA]</scope>
    <source>
        <strain evidence="2 3">M408/89/1</strain>
        <plasmid evidence="3">Plasmid pcpho</plasmid>
    </source>
</reference>
<dbReference type="EMBL" id="CP009250">
    <property type="protein sequence ID" value="APT93826.1"/>
    <property type="molecule type" value="Genomic_DNA"/>
</dbReference>
<evidence type="ECO:0000313" key="3">
    <source>
        <dbReference type="Proteomes" id="UP000185491"/>
    </source>
</evidence>
<keyword evidence="3" id="KW-1185">Reference proteome</keyword>
<proteinExistence type="predicted"/>
<keyword evidence="1" id="KW-0472">Membrane</keyword>
<protein>
    <submittedName>
        <fullName evidence="2">Uncharacterized protein</fullName>
    </submittedName>
</protein>
<dbReference type="AlphaFoldDB" id="A0A1L7D6N5"/>
<accession>A0A1L7D6N5</accession>
<evidence type="ECO:0000313" key="2">
    <source>
        <dbReference type="EMBL" id="APT93826.1"/>
    </source>
</evidence>
<gene>
    <name evidence="2" type="ORF">CPHO_12430</name>
</gene>
<evidence type="ECO:0000256" key="1">
    <source>
        <dbReference type="SAM" id="Phobius"/>
    </source>
</evidence>
<dbReference type="KEGG" id="cpho:CPHO_12430"/>
<keyword evidence="2" id="KW-0614">Plasmid</keyword>
<sequence>MTTVLILRTRWLVWEEQQNSVVLVLDMICAWIKLMIMGMATEDATAIFTRTWGASAVQFTELALS</sequence>
<dbReference type="Proteomes" id="UP000185491">
    <property type="component" value="Plasmid pCpho"/>
</dbReference>
<name>A0A1L7D6N5_9CORY</name>